<keyword evidence="3" id="KW-0408">Iron</keyword>
<evidence type="ECO:0000256" key="4">
    <source>
        <dbReference type="ARBA" id="ARBA00023014"/>
    </source>
</evidence>
<reference evidence="6 7" key="1">
    <citation type="submission" date="2016-10" db="EMBL/GenBank/DDBJ databases">
        <authorList>
            <person name="de Groot N.N."/>
        </authorList>
    </citation>
    <scope>NUCLEOTIDE SEQUENCE [LARGE SCALE GENOMIC DNA]</scope>
    <source>
        <strain evidence="6 7">SLAS-1</strain>
    </source>
</reference>
<name>A0A1G9MD45_9FIRM</name>
<dbReference type="GO" id="GO:0016491">
    <property type="term" value="F:oxidoreductase activity"/>
    <property type="evidence" value="ECO:0007669"/>
    <property type="project" value="UniProtKB-KW"/>
</dbReference>
<sequence>MSVKTGSDQNKKSTCDDFEPQIVAFCCKWCSYAGADLAGTSRLKYPSNIRIIKVPCSCRVKPEFILRAFQRGSDGVIVAGCHPGDCHYMTGNYYTRRRLSLLRNQLDFAGINPERFELKWISASEGRRFARVMSDFTEKVSDLGKNRKLRDFRWKN</sequence>
<accession>A0A1G9MD45</accession>
<keyword evidence="7" id="KW-1185">Reference proteome</keyword>
<feature type="domain" description="F420-non-reducing hydrogenase iron-sulfur subunit D" evidence="5">
    <location>
        <begin position="22"/>
        <end position="144"/>
    </location>
</feature>
<organism evidence="6 7">
    <name type="scientific">Halarsenatibacter silvermanii</name>
    <dbReference type="NCBI Taxonomy" id="321763"/>
    <lineage>
        <taxon>Bacteria</taxon>
        <taxon>Bacillati</taxon>
        <taxon>Bacillota</taxon>
        <taxon>Clostridia</taxon>
        <taxon>Halanaerobiales</taxon>
        <taxon>Halarsenatibacteraceae</taxon>
        <taxon>Halarsenatibacter</taxon>
    </lineage>
</organism>
<dbReference type="EMBL" id="FNGO01000008">
    <property type="protein sequence ID" value="SDL71837.1"/>
    <property type="molecule type" value="Genomic_DNA"/>
</dbReference>
<evidence type="ECO:0000313" key="7">
    <source>
        <dbReference type="Proteomes" id="UP000199476"/>
    </source>
</evidence>
<dbReference type="Proteomes" id="UP000199476">
    <property type="component" value="Unassembled WGS sequence"/>
</dbReference>
<keyword evidence="2" id="KW-0560">Oxidoreductase</keyword>
<keyword evidence="1" id="KW-0479">Metal-binding</keyword>
<gene>
    <name evidence="6" type="ORF">SAMN04488692_10823</name>
</gene>
<protein>
    <submittedName>
        <fullName evidence="6">Coenzyme F420-reducing hydrogenase, delta subunit</fullName>
    </submittedName>
</protein>
<evidence type="ECO:0000313" key="6">
    <source>
        <dbReference type="EMBL" id="SDL71837.1"/>
    </source>
</evidence>
<evidence type="ECO:0000256" key="2">
    <source>
        <dbReference type="ARBA" id="ARBA00023002"/>
    </source>
</evidence>
<dbReference type="OrthoDB" id="9785566at2"/>
<dbReference type="GO" id="GO:0046872">
    <property type="term" value="F:metal ion binding"/>
    <property type="evidence" value="ECO:0007669"/>
    <property type="project" value="UniProtKB-KW"/>
</dbReference>
<dbReference type="RefSeq" id="WP_089759513.1">
    <property type="nucleotide sequence ID" value="NZ_FNGO01000008.1"/>
</dbReference>
<dbReference type="STRING" id="321763.SAMN04488692_10823"/>
<dbReference type="AlphaFoldDB" id="A0A1G9MD45"/>
<dbReference type="InterPro" id="IPR003813">
    <property type="entry name" value="MvhD/FlpD"/>
</dbReference>
<evidence type="ECO:0000256" key="1">
    <source>
        <dbReference type="ARBA" id="ARBA00022723"/>
    </source>
</evidence>
<evidence type="ECO:0000256" key="3">
    <source>
        <dbReference type="ARBA" id="ARBA00023004"/>
    </source>
</evidence>
<dbReference type="Pfam" id="PF02662">
    <property type="entry name" value="FlpD"/>
    <property type="match status" value="1"/>
</dbReference>
<dbReference type="GO" id="GO:0051536">
    <property type="term" value="F:iron-sulfur cluster binding"/>
    <property type="evidence" value="ECO:0007669"/>
    <property type="project" value="UniProtKB-KW"/>
</dbReference>
<proteinExistence type="predicted"/>
<keyword evidence="4" id="KW-0411">Iron-sulfur</keyword>
<evidence type="ECO:0000259" key="5">
    <source>
        <dbReference type="Pfam" id="PF02662"/>
    </source>
</evidence>